<evidence type="ECO:0000313" key="1">
    <source>
        <dbReference type="EMBL" id="MBF6357682.1"/>
    </source>
</evidence>
<accession>A0ABS0DGU3</accession>
<reference evidence="1 2" key="1">
    <citation type="submission" date="2020-10" db="EMBL/GenBank/DDBJ databases">
        <title>Identification of Nocardia species via Next-generation sequencing and recognition of intraspecies genetic diversity.</title>
        <authorList>
            <person name="Li P."/>
            <person name="Li P."/>
            <person name="Lu B."/>
        </authorList>
    </citation>
    <scope>NUCLEOTIDE SEQUENCE [LARGE SCALE GENOMIC DNA]</scope>
    <source>
        <strain evidence="1 2">BJ06-0143</strain>
    </source>
</reference>
<gene>
    <name evidence="1" type="ORF">IU449_24560</name>
</gene>
<organism evidence="1 2">
    <name type="scientific">Nocardia higoensis</name>
    <dbReference type="NCBI Taxonomy" id="228599"/>
    <lineage>
        <taxon>Bacteria</taxon>
        <taxon>Bacillati</taxon>
        <taxon>Actinomycetota</taxon>
        <taxon>Actinomycetes</taxon>
        <taxon>Mycobacteriales</taxon>
        <taxon>Nocardiaceae</taxon>
        <taxon>Nocardia</taxon>
    </lineage>
</organism>
<evidence type="ECO:0008006" key="3">
    <source>
        <dbReference type="Google" id="ProtNLM"/>
    </source>
</evidence>
<protein>
    <recommendedName>
        <fullName evidence="3">Minor tail protein</fullName>
    </recommendedName>
</protein>
<proteinExistence type="predicted"/>
<dbReference type="EMBL" id="JADLQN010000006">
    <property type="protein sequence ID" value="MBF6357682.1"/>
    <property type="molecule type" value="Genomic_DNA"/>
</dbReference>
<evidence type="ECO:0000313" key="2">
    <source>
        <dbReference type="Proteomes" id="UP000707731"/>
    </source>
</evidence>
<dbReference type="Proteomes" id="UP000707731">
    <property type="component" value="Unassembled WGS sequence"/>
</dbReference>
<dbReference type="RefSeq" id="WP_195004519.1">
    <property type="nucleotide sequence ID" value="NZ_JADLQN010000006.1"/>
</dbReference>
<sequence length="148" mass="14907">MPFVIVGGGAPFVPTSMNKNGSYTMQIGTTANPWWPVPGWAADSAYPGSTVVGEGLRVSADKVAATITANLVFSGGDAASNTQKARLLVDGVPVVEGPTVTGTSGVLIATVSRDVVEGSIITVEAVAEAGLAAWVPSITASGSYVRIT</sequence>
<comment type="caution">
    <text evidence="1">The sequence shown here is derived from an EMBL/GenBank/DDBJ whole genome shotgun (WGS) entry which is preliminary data.</text>
</comment>
<name>A0ABS0DGU3_9NOCA</name>
<keyword evidence="2" id="KW-1185">Reference proteome</keyword>